<reference evidence="6 7" key="1">
    <citation type="submission" date="2023-06" db="EMBL/GenBank/DDBJ databases">
        <title>Aquibacillus rhizosphaerae LR5S19.</title>
        <authorList>
            <person name="Sun J.-Q."/>
        </authorList>
    </citation>
    <scope>NUCLEOTIDE SEQUENCE [LARGE SCALE GENOMIC DNA]</scope>
    <source>
        <strain evidence="6 7">LR5S19</strain>
    </source>
</reference>
<dbReference type="Pfam" id="PF02535">
    <property type="entry name" value="Zip"/>
    <property type="match status" value="1"/>
</dbReference>
<feature type="transmembrane region" description="Helical" evidence="5">
    <location>
        <begin position="220"/>
        <end position="239"/>
    </location>
</feature>
<evidence type="ECO:0000256" key="2">
    <source>
        <dbReference type="ARBA" id="ARBA00022692"/>
    </source>
</evidence>
<evidence type="ECO:0000256" key="3">
    <source>
        <dbReference type="ARBA" id="ARBA00022989"/>
    </source>
</evidence>
<feature type="transmembrane region" description="Helical" evidence="5">
    <location>
        <begin position="188"/>
        <end position="208"/>
    </location>
</feature>
<keyword evidence="2 5" id="KW-0812">Transmembrane</keyword>
<evidence type="ECO:0000256" key="4">
    <source>
        <dbReference type="ARBA" id="ARBA00023136"/>
    </source>
</evidence>
<dbReference type="EMBL" id="JASTZU010000018">
    <property type="protein sequence ID" value="MDL4839899.1"/>
    <property type="molecule type" value="Genomic_DNA"/>
</dbReference>
<evidence type="ECO:0000313" key="7">
    <source>
        <dbReference type="Proteomes" id="UP001235343"/>
    </source>
</evidence>
<sequence length="240" mass="25881">MSLLPILISSFCTSLGAFPVLLIKNLSHKGKDITLAYTAGIMVAASAYGLIPSAIILSNISTLVVGILIGTFVLTFIEILIPHTDLDHSKQPVGHAHVMLFMIAMSIHNFPEGLSVGISNVSSDLDLGPLVAFAIGLQNIPEGFLVALFLITQGISRMKAIFLSTVTGLIELCAGILGHFFGELFQYIIPYGLAFAAGSMLFVVYKELIPESHGDGHERAATITFIFGFITMIYLTEFFR</sequence>
<dbReference type="Proteomes" id="UP001235343">
    <property type="component" value="Unassembled WGS sequence"/>
</dbReference>
<evidence type="ECO:0000256" key="1">
    <source>
        <dbReference type="ARBA" id="ARBA00004141"/>
    </source>
</evidence>
<feature type="transmembrane region" description="Helical" evidence="5">
    <location>
        <begin position="160"/>
        <end position="182"/>
    </location>
</feature>
<keyword evidence="3 5" id="KW-1133">Transmembrane helix</keyword>
<organism evidence="6 7">
    <name type="scientific">Aquibacillus rhizosphaerae</name>
    <dbReference type="NCBI Taxonomy" id="3051431"/>
    <lineage>
        <taxon>Bacteria</taxon>
        <taxon>Bacillati</taxon>
        <taxon>Bacillota</taxon>
        <taxon>Bacilli</taxon>
        <taxon>Bacillales</taxon>
        <taxon>Bacillaceae</taxon>
        <taxon>Aquibacillus</taxon>
    </lineage>
</organism>
<feature type="transmembrane region" description="Helical" evidence="5">
    <location>
        <begin position="93"/>
        <end position="110"/>
    </location>
</feature>
<feature type="transmembrane region" description="Helical" evidence="5">
    <location>
        <begin position="6"/>
        <end position="23"/>
    </location>
</feature>
<feature type="transmembrane region" description="Helical" evidence="5">
    <location>
        <begin position="130"/>
        <end position="151"/>
    </location>
</feature>
<dbReference type="InterPro" id="IPR003689">
    <property type="entry name" value="ZIP"/>
</dbReference>
<feature type="transmembrane region" description="Helical" evidence="5">
    <location>
        <begin position="35"/>
        <end position="57"/>
    </location>
</feature>
<dbReference type="PANTHER" id="PTHR11040">
    <property type="entry name" value="ZINC/IRON TRANSPORTER"/>
    <property type="match status" value="1"/>
</dbReference>
<keyword evidence="7" id="KW-1185">Reference proteome</keyword>
<feature type="transmembrane region" description="Helical" evidence="5">
    <location>
        <begin position="63"/>
        <end position="81"/>
    </location>
</feature>
<dbReference type="PANTHER" id="PTHR11040:SF70">
    <property type="entry name" value="OS05G0316100 PROTEIN"/>
    <property type="match status" value="1"/>
</dbReference>
<keyword evidence="4 5" id="KW-0472">Membrane</keyword>
<evidence type="ECO:0000256" key="5">
    <source>
        <dbReference type="SAM" id="Phobius"/>
    </source>
</evidence>
<accession>A0ABT7L3F3</accession>
<proteinExistence type="predicted"/>
<protein>
    <submittedName>
        <fullName evidence="6">ZIP family metal transporter</fullName>
    </submittedName>
</protein>
<comment type="subcellular location">
    <subcellularLocation>
        <location evidence="1">Membrane</location>
        <topology evidence="1">Multi-pass membrane protein</topology>
    </subcellularLocation>
</comment>
<comment type="caution">
    <text evidence="6">The sequence shown here is derived from an EMBL/GenBank/DDBJ whole genome shotgun (WGS) entry which is preliminary data.</text>
</comment>
<name>A0ABT7L3F3_9BACI</name>
<gene>
    <name evidence="6" type="ORF">QQS35_05450</name>
</gene>
<dbReference type="RefSeq" id="WP_285930872.1">
    <property type="nucleotide sequence ID" value="NZ_JASTZU010000018.1"/>
</dbReference>
<evidence type="ECO:0000313" key="6">
    <source>
        <dbReference type="EMBL" id="MDL4839899.1"/>
    </source>
</evidence>